<dbReference type="EMBL" id="RZGZ01000002">
    <property type="protein sequence ID" value="RUR00882.1"/>
    <property type="molecule type" value="Genomic_DNA"/>
</dbReference>
<organism evidence="3 4">
    <name type="scientific">Labedella endophytica</name>
    <dbReference type="NCBI Taxonomy" id="1523160"/>
    <lineage>
        <taxon>Bacteria</taxon>
        <taxon>Bacillati</taxon>
        <taxon>Actinomycetota</taxon>
        <taxon>Actinomycetes</taxon>
        <taxon>Micrococcales</taxon>
        <taxon>Microbacteriaceae</taxon>
        <taxon>Labedella</taxon>
    </lineage>
</organism>
<dbReference type="GO" id="GO:0006508">
    <property type="term" value="P:proteolysis"/>
    <property type="evidence" value="ECO:0007669"/>
    <property type="project" value="InterPro"/>
</dbReference>
<evidence type="ECO:0000256" key="1">
    <source>
        <dbReference type="SAM" id="MobiDB-lite"/>
    </source>
</evidence>
<dbReference type="OrthoDB" id="4499135at2"/>
<accession>A0A3S0X746</accession>
<feature type="domain" description="Peptidase M14" evidence="2">
    <location>
        <begin position="55"/>
        <end position="259"/>
    </location>
</feature>
<gene>
    <name evidence="3" type="ORF">ELQ94_04875</name>
</gene>
<dbReference type="Proteomes" id="UP000274909">
    <property type="component" value="Unassembled WGS sequence"/>
</dbReference>
<dbReference type="Gene3D" id="3.40.630.10">
    <property type="entry name" value="Zn peptidases"/>
    <property type="match status" value="1"/>
</dbReference>
<dbReference type="SUPFAM" id="SSF53187">
    <property type="entry name" value="Zn-dependent exopeptidases"/>
    <property type="match status" value="1"/>
</dbReference>
<reference evidence="3 4" key="1">
    <citation type="submission" date="2018-12" db="EMBL/GenBank/DDBJ databases">
        <authorList>
            <person name="Li F."/>
        </authorList>
    </citation>
    <scope>NUCLEOTIDE SEQUENCE [LARGE SCALE GENOMIC DNA]</scope>
    <source>
        <strain evidence="3 4">EGI 6500705</strain>
    </source>
</reference>
<evidence type="ECO:0000313" key="3">
    <source>
        <dbReference type="EMBL" id="RUR00882.1"/>
    </source>
</evidence>
<proteinExistence type="predicted"/>
<keyword evidence="4" id="KW-1185">Reference proteome</keyword>
<evidence type="ECO:0000313" key="4">
    <source>
        <dbReference type="Proteomes" id="UP000274909"/>
    </source>
</evidence>
<dbReference type="GO" id="GO:0004181">
    <property type="term" value="F:metallocarboxypeptidase activity"/>
    <property type="evidence" value="ECO:0007669"/>
    <property type="project" value="InterPro"/>
</dbReference>
<dbReference type="InterPro" id="IPR000834">
    <property type="entry name" value="Peptidase_M14"/>
</dbReference>
<name>A0A3S0X746_9MICO</name>
<feature type="region of interest" description="Disordered" evidence="1">
    <location>
        <begin position="1"/>
        <end position="26"/>
    </location>
</feature>
<dbReference type="RefSeq" id="WP_127047786.1">
    <property type="nucleotide sequence ID" value="NZ_RZGZ01000002.1"/>
</dbReference>
<comment type="caution">
    <text evidence="3">The sequence shown here is derived from an EMBL/GenBank/DDBJ whole genome shotgun (WGS) entry which is preliminary data.</text>
</comment>
<sequence length="479" mass="51193">MTSTPTADSAITDTVTTAPPPTGAAPSLPEILERAARIEPLTTFPPIDELLAGFDALAASSGGLLVKRRIGTSRLGEPIHEYVVGTGSRHALVVGGVHPNEPIGFHTARVLAEHVLAEPDFFARFDTTWHIIPTIDPDGARLNEGWFANPGDRSHYARNFYRPAPQEQVEWSFPISYKDAYFDRPMPETQALMQLMVETHPALLVGLHNAELGGVYYYVSRELPGAVAALHAIPKALGLPLDAGEPESADLTAVAQAVFLSPLATDHYDYLEALGVDPTREVGGGGSADYAARFGTLVLIAELPYWSHDDALDTSTSNTAYDAVLRRKATELRQTGAILGRALAAAEPHLTVASPFLRASRAFVPMMTAAGDAEAARADRPESRRPATVAEVFTNADLVRCFRLRFGGMLVRALDAEVVAGIAPVEVRRAAAELRAAYDEWIAESDAVAGLEVLPVEKLVGVQYASTLAMAAQLAGDGS</sequence>
<evidence type="ECO:0000259" key="2">
    <source>
        <dbReference type="Pfam" id="PF00246"/>
    </source>
</evidence>
<protein>
    <submittedName>
        <fullName evidence="3">Peptidase M14</fullName>
    </submittedName>
</protein>
<dbReference type="AlphaFoldDB" id="A0A3S0X746"/>
<dbReference type="GO" id="GO:0008270">
    <property type="term" value="F:zinc ion binding"/>
    <property type="evidence" value="ECO:0007669"/>
    <property type="project" value="InterPro"/>
</dbReference>
<dbReference type="Pfam" id="PF00246">
    <property type="entry name" value="Peptidase_M14"/>
    <property type="match status" value="1"/>
</dbReference>